<feature type="domain" description="SH3" evidence="11">
    <location>
        <begin position="1027"/>
        <end position="1089"/>
    </location>
</feature>
<feature type="compositionally biased region" description="Basic and acidic residues" evidence="10">
    <location>
        <begin position="98"/>
        <end position="107"/>
    </location>
</feature>
<dbReference type="GO" id="GO:0002039">
    <property type="term" value="F:p53 binding"/>
    <property type="evidence" value="ECO:0007669"/>
    <property type="project" value="InterPro"/>
</dbReference>
<dbReference type="SMART" id="SM00248">
    <property type="entry name" value="ANK"/>
    <property type="match status" value="2"/>
</dbReference>
<dbReference type="PANTHER" id="PTHR24131:SF15">
    <property type="entry name" value="APOPTOSIS-STIMULATING PROTEIN OF P53-LIKE ISOFORM X1"/>
    <property type="match status" value="1"/>
</dbReference>
<dbReference type="SMART" id="SM00326">
    <property type="entry name" value="SH3"/>
    <property type="match status" value="1"/>
</dbReference>
<keyword evidence="3" id="KW-0053">Apoptosis</keyword>
<evidence type="ECO:0000256" key="5">
    <source>
        <dbReference type="ARBA" id="ARBA00023043"/>
    </source>
</evidence>
<organism evidence="12 13">
    <name type="scientific">Gambusia affinis</name>
    <name type="common">Western mosquitofish</name>
    <name type="synonym">Heterandria affinis</name>
    <dbReference type="NCBI Taxonomy" id="33528"/>
    <lineage>
        <taxon>Eukaryota</taxon>
        <taxon>Metazoa</taxon>
        <taxon>Chordata</taxon>
        <taxon>Craniata</taxon>
        <taxon>Vertebrata</taxon>
        <taxon>Euteleostomi</taxon>
        <taxon>Actinopterygii</taxon>
        <taxon>Neopterygii</taxon>
        <taxon>Teleostei</taxon>
        <taxon>Neoteleostei</taxon>
        <taxon>Acanthomorphata</taxon>
        <taxon>Ovalentaria</taxon>
        <taxon>Atherinomorphae</taxon>
        <taxon>Cyprinodontiformes</taxon>
        <taxon>Poeciliidae</taxon>
        <taxon>Poeciliinae</taxon>
        <taxon>Gambusia</taxon>
    </lineage>
</organism>
<evidence type="ECO:0000259" key="11">
    <source>
        <dbReference type="PROSITE" id="PS50002"/>
    </source>
</evidence>
<dbReference type="Pfam" id="PF00018">
    <property type="entry name" value="SH3_1"/>
    <property type="match status" value="1"/>
</dbReference>
<feature type="compositionally biased region" description="Low complexity" evidence="10">
    <location>
        <begin position="779"/>
        <end position="790"/>
    </location>
</feature>
<evidence type="ECO:0000256" key="8">
    <source>
        <dbReference type="PROSITE-ProRule" id="PRU00192"/>
    </source>
</evidence>
<evidence type="ECO:0000313" key="13">
    <source>
        <dbReference type="Proteomes" id="UP000250572"/>
    </source>
</evidence>
<dbReference type="AlphaFoldDB" id="A0A315UYT0"/>
<dbReference type="SUPFAM" id="SSF50044">
    <property type="entry name" value="SH3-domain"/>
    <property type="match status" value="1"/>
</dbReference>
<evidence type="ECO:0000256" key="1">
    <source>
        <dbReference type="ARBA" id="ARBA00004123"/>
    </source>
</evidence>
<dbReference type="Pfam" id="PF12796">
    <property type="entry name" value="Ank_2"/>
    <property type="match status" value="1"/>
</dbReference>
<keyword evidence="6" id="KW-0539">Nucleus</keyword>
<dbReference type="SUPFAM" id="SSF48403">
    <property type="entry name" value="Ankyrin repeat"/>
    <property type="match status" value="1"/>
</dbReference>
<dbReference type="SUPFAM" id="SSF54236">
    <property type="entry name" value="Ubiquitin-like"/>
    <property type="match status" value="1"/>
</dbReference>
<dbReference type="PANTHER" id="PTHR24131">
    <property type="entry name" value="APOPTOSIS-STIMULATING OF P53 PROTEIN"/>
    <property type="match status" value="1"/>
</dbReference>
<dbReference type="InterPro" id="IPR002110">
    <property type="entry name" value="Ankyrin_rpt"/>
</dbReference>
<sequence length="1098" mass="120039">PIRPDLVFPWLQLILTVYLNDTQQMLTEVPVTTATRVTDVVEFCKEAGESECHLAEVWNGHERPLPQELLLLDLLNAWGARRPEVRYYLRHRPLWPPEREEPGERRGRGGGGGGVAAKSCSRTRRETDHAGSDQVPTAELAKTSVSEVDLSSTPDKVLVCSGFPCWTRPAGTMEWNEVDLVQEFTVEGQCSKIKVRSCRITWDSLQVPQVELTLSELQEMATRQQQQIEAQQQMLMAKEQRLRFVQQGSRTNTGHSQAEAEQLQRLKERVESQEAKLKKIRAMRGQVDYSRLINGNLTAEIHHVSSLFQEKQDELQAAVSKVEQLTQQLEDLRRGRLQLQSDAQRLAETSGSPVGPGAQKGSLLSGSAGVELRKLYQELQARNRQNLEQSGRLTQNQELLSKRTVSDAPWPNISQTGPDWKTCSPEPQLRPSGYGTYPSAAHQAAGHHCSSLPRSAPGTLGWPRSPAATGSSSSSSSPQRIPNQNPGSVPSSPLSLQSERTDPPPAVAVRPYVPEQPSRPQSPRKGPATMNSSSIYSMYLHQPQAKNPGPLGNRAAVRAGQNRLGAAAGPIGLTTHPTICSASTVYGKPVVPSSSPIPQDEAKDGAVLPPPSVDGFPRPLSPTKLTPVGGFPAPSALLTQDLMVAMVTGQTDWWFWWLTGPLSGNQSLFWSAVSSAHSQLRYQNDADLEVLRRRLSNAPRPLKKRSSITEPEGPQGPNIQKLLYQRFNTLAGGIEGGSANTFYQPDGLLGDVDAVHSANENLDQGDRVVAREVKGQDLSSVSCRSSPPSVTMETPKETESTTNQPPSTQPGSPPEPERSDVQNQNQGVAGSAHISPPAPAALPSGPKAKRTNLKKPSSERTGHGLRVKFNPLALLLDASLEGEFDLVQRVIYEVENPSMPNDEGITPLHNAVCAGHHHIVKFLLDFGVNVNAADSDGWTPLHCAASCNSVHLCKMLVESGAAIFATTISDVETAADKCEEMEEGYSQCSQFLYGGWSRRHPGTGTVPGLTYLSASSSTGIQEKLGVMNKGVAYALWDYVARRDDELSFGEGDAITVLRRHDDTETDWWWARLDEREGYVARNLLGLYPRIKPRQRSLA</sequence>
<feature type="non-terminal residue" evidence="12">
    <location>
        <position position="1"/>
    </location>
</feature>
<reference evidence="12 13" key="1">
    <citation type="journal article" date="2018" name="G3 (Bethesda)">
        <title>A High-Quality Reference Genome for the Invasive Mosquitofish Gambusia affinis Using a Chicago Library.</title>
        <authorList>
            <person name="Hoffberg S.L."/>
            <person name="Troendle N.J."/>
            <person name="Glenn T.C."/>
            <person name="Mahmud O."/>
            <person name="Louha S."/>
            <person name="Chalopin D."/>
            <person name="Bennetzen J.L."/>
            <person name="Mauricio R."/>
        </authorList>
    </citation>
    <scope>NUCLEOTIDE SEQUENCE [LARGE SCALE GENOMIC DNA]</scope>
    <source>
        <strain evidence="12">NE01/NJP1002.9</strain>
        <tissue evidence="12">Muscle</tissue>
    </source>
</reference>
<feature type="region of interest" description="Disordered" evidence="10">
    <location>
        <begin position="699"/>
        <end position="718"/>
    </location>
</feature>
<evidence type="ECO:0000256" key="6">
    <source>
        <dbReference type="ARBA" id="ARBA00023242"/>
    </source>
</evidence>
<name>A0A315UYT0_GAMAF</name>
<dbReference type="InterPro" id="IPR047163">
    <property type="entry name" value="ASPP1/2"/>
</dbReference>
<keyword evidence="5 7" id="KW-0040">ANK repeat</keyword>
<keyword evidence="9" id="KW-0175">Coiled coil</keyword>
<dbReference type="STRING" id="33528.ENSGAFP00000002407"/>
<dbReference type="Proteomes" id="UP000250572">
    <property type="component" value="Unassembled WGS sequence"/>
</dbReference>
<dbReference type="InterPro" id="IPR036770">
    <property type="entry name" value="Ankyrin_rpt-contain_sf"/>
</dbReference>
<evidence type="ECO:0000256" key="2">
    <source>
        <dbReference type="ARBA" id="ARBA00022443"/>
    </source>
</evidence>
<evidence type="ECO:0000256" key="4">
    <source>
        <dbReference type="ARBA" id="ARBA00022737"/>
    </source>
</evidence>
<feature type="repeat" description="ANK" evidence="7">
    <location>
        <begin position="936"/>
        <end position="968"/>
    </location>
</feature>
<dbReference type="InterPro" id="IPR036028">
    <property type="entry name" value="SH3-like_dom_sf"/>
</dbReference>
<dbReference type="InterPro" id="IPR048942">
    <property type="entry name" value="ASPP2-like_RA"/>
</dbReference>
<feature type="repeat" description="ANK" evidence="7">
    <location>
        <begin position="903"/>
        <end position="935"/>
    </location>
</feature>
<dbReference type="PROSITE" id="PS50088">
    <property type="entry name" value="ANK_REPEAT"/>
    <property type="match status" value="2"/>
</dbReference>
<feature type="region of interest" description="Disordered" evidence="10">
    <location>
        <begin position="401"/>
        <end position="531"/>
    </location>
</feature>
<feature type="region of interest" description="Disordered" evidence="10">
    <location>
        <begin position="344"/>
        <end position="363"/>
    </location>
</feature>
<feature type="coiled-coil region" evidence="9">
    <location>
        <begin position="214"/>
        <end position="283"/>
    </location>
</feature>
<dbReference type="Pfam" id="PF21801">
    <property type="entry name" value="ASPP2-like_RA"/>
    <property type="match status" value="1"/>
</dbReference>
<keyword evidence="4" id="KW-0677">Repeat</keyword>
<dbReference type="GO" id="GO:0005634">
    <property type="term" value="C:nucleus"/>
    <property type="evidence" value="ECO:0007669"/>
    <property type="project" value="UniProtKB-SubCell"/>
</dbReference>
<dbReference type="InterPro" id="IPR001452">
    <property type="entry name" value="SH3_domain"/>
</dbReference>
<keyword evidence="13" id="KW-1185">Reference proteome</keyword>
<evidence type="ECO:0000256" key="3">
    <source>
        <dbReference type="ARBA" id="ARBA00022703"/>
    </source>
</evidence>
<evidence type="ECO:0000256" key="10">
    <source>
        <dbReference type="SAM" id="MobiDB-lite"/>
    </source>
</evidence>
<proteinExistence type="predicted"/>
<evidence type="ECO:0000313" key="12">
    <source>
        <dbReference type="EMBL" id="PWA16346.1"/>
    </source>
</evidence>
<feature type="compositionally biased region" description="Basic and acidic residues" evidence="10">
    <location>
        <begin position="764"/>
        <end position="775"/>
    </location>
</feature>
<gene>
    <name evidence="12" type="ORF">CCH79_00004330</name>
</gene>
<dbReference type="GO" id="GO:0042981">
    <property type="term" value="P:regulation of apoptotic process"/>
    <property type="evidence" value="ECO:0007669"/>
    <property type="project" value="InterPro"/>
</dbReference>
<evidence type="ECO:0000256" key="9">
    <source>
        <dbReference type="SAM" id="Coils"/>
    </source>
</evidence>
<keyword evidence="2 8" id="KW-0728">SH3 domain</keyword>
<feature type="region of interest" description="Disordered" evidence="10">
    <location>
        <begin position="98"/>
        <end position="147"/>
    </location>
</feature>
<dbReference type="InterPro" id="IPR029071">
    <property type="entry name" value="Ubiquitin-like_domsf"/>
</dbReference>
<comment type="caution">
    <text evidence="12">The sequence shown here is derived from an EMBL/GenBank/DDBJ whole genome shotgun (WGS) entry which is preliminary data.</text>
</comment>
<accession>A0A315UYT0</accession>
<dbReference type="GO" id="GO:0006915">
    <property type="term" value="P:apoptotic process"/>
    <property type="evidence" value="ECO:0007669"/>
    <property type="project" value="UniProtKB-KW"/>
</dbReference>
<dbReference type="Gene3D" id="1.25.40.20">
    <property type="entry name" value="Ankyrin repeat-containing domain"/>
    <property type="match status" value="1"/>
</dbReference>
<evidence type="ECO:0000256" key="7">
    <source>
        <dbReference type="PROSITE-ProRule" id="PRU00023"/>
    </source>
</evidence>
<dbReference type="EMBL" id="NHOQ01002481">
    <property type="protein sequence ID" value="PWA16346.1"/>
    <property type="molecule type" value="Genomic_DNA"/>
</dbReference>
<feature type="compositionally biased region" description="Polar residues" evidence="10">
    <location>
        <begin position="478"/>
        <end position="498"/>
    </location>
</feature>
<dbReference type="Gene3D" id="3.10.20.90">
    <property type="entry name" value="Phosphatidylinositol 3-kinase Catalytic Subunit, Chain A, domain 1"/>
    <property type="match status" value="1"/>
</dbReference>
<dbReference type="PROSITE" id="PS50002">
    <property type="entry name" value="SH3"/>
    <property type="match status" value="1"/>
</dbReference>
<feature type="region of interest" description="Disordered" evidence="10">
    <location>
        <begin position="763"/>
        <end position="864"/>
    </location>
</feature>
<comment type="subcellular location">
    <subcellularLocation>
        <location evidence="1">Nucleus</location>
    </subcellularLocation>
</comment>
<dbReference type="PROSITE" id="PS50297">
    <property type="entry name" value="ANK_REP_REGION"/>
    <property type="match status" value="2"/>
</dbReference>
<feature type="compositionally biased region" description="Low complexity" evidence="10">
    <location>
        <begin position="829"/>
        <end position="846"/>
    </location>
</feature>
<dbReference type="CDD" id="cd16125">
    <property type="entry name" value="RA_ASPP1_2"/>
    <property type="match status" value="1"/>
</dbReference>
<protein>
    <recommendedName>
        <fullName evidence="11">SH3 domain-containing protein</fullName>
    </recommendedName>
</protein>